<evidence type="ECO:0000313" key="3">
    <source>
        <dbReference type="EMBL" id="CAK66745.1"/>
    </source>
</evidence>
<proteinExistence type="predicted"/>
<keyword evidence="2" id="KW-1133">Transmembrane helix</keyword>
<accession>A0C7H8</accession>
<dbReference type="EMBL" id="CT868047">
    <property type="protein sequence ID" value="CAK66745.1"/>
    <property type="molecule type" value="Genomic_DNA"/>
</dbReference>
<dbReference type="HOGENOM" id="CLU_386115_0_0_1"/>
<protein>
    <recommendedName>
        <fullName evidence="5">Cyclic nucleotide-binding domain-containing protein</fullName>
    </recommendedName>
</protein>
<evidence type="ECO:0000256" key="1">
    <source>
        <dbReference type="SAM" id="MobiDB-lite"/>
    </source>
</evidence>
<keyword evidence="4" id="KW-1185">Reference proteome</keyword>
<feature type="transmembrane region" description="Helical" evidence="2">
    <location>
        <begin position="238"/>
        <end position="256"/>
    </location>
</feature>
<sequence length="716" mass="85042">MNSNKEDVLHKLEFKKIIKNSPKSNPEECLNPPSFSESFFLVNSIISYDNLKETKQDQINQFLVENCEKWVETSESTQCIPHSRKKQIRKKLSQFSVLIQILLFMKYSIDFLNTIFNLFCGIYIPYLQLREEYQNISNTLYFLVFFHLLFIFIQNLYSYIQILKTSNTHNEQKFSLLNQITLKNLTVISILLIYIIENVSQILLLISFYYFFMGFQRIEIFTILLIIKRKKFYKTLAISKAIIYYIYFLHLFSCFFEQSTESGDYLQKYKDSLIININFITFQANYQVQESTLNFEVIINQIIALLLMLYTIDVLIQIRSNNGYIENQIQFDVYVLQYYFWNHKGQLLKKLKLYQQISNKELTQKQLAQQEIIKKIYQSILKDNLKVLNIFSKQFTTNLSQKLKSIRKCKEKIKLDRYGLYLILEGKGYLRLGNQFKGQKEIDSKQFQFGLINCFQRNISDVELELDDHFLLLYISSEDFSQSLTLSQDFESFHLIKHKIIFEGETNLIEYRCWICNGYHQERRCSVIKVQMNFAIQNENNVRSHLKKRFQSKSQRAYKTYVKFHFDIFKRLCKQNDSATIDQSDSSSSDSKDEFEVYADEGSGSQRVTEKNIILTSKGNIQIPTIQKDGYVEYITDKLYEQLRSSHKNIQLQPSIYTSSQQIAQIIQPDFKSIPLNSSQYKFQELLSVDDFDCVKEYAYFYPEYNISYIISLIQK</sequence>
<dbReference type="Proteomes" id="UP000000600">
    <property type="component" value="Unassembled WGS sequence"/>
</dbReference>
<dbReference type="InParanoid" id="A0C7H8"/>
<evidence type="ECO:0000256" key="2">
    <source>
        <dbReference type="SAM" id="Phobius"/>
    </source>
</evidence>
<feature type="region of interest" description="Disordered" evidence="1">
    <location>
        <begin position="580"/>
        <end position="603"/>
    </location>
</feature>
<organism evidence="3 4">
    <name type="scientific">Paramecium tetraurelia</name>
    <dbReference type="NCBI Taxonomy" id="5888"/>
    <lineage>
        <taxon>Eukaryota</taxon>
        <taxon>Sar</taxon>
        <taxon>Alveolata</taxon>
        <taxon>Ciliophora</taxon>
        <taxon>Intramacronucleata</taxon>
        <taxon>Oligohymenophorea</taxon>
        <taxon>Peniculida</taxon>
        <taxon>Parameciidae</taxon>
        <taxon>Paramecium</taxon>
    </lineage>
</organism>
<dbReference type="RefSeq" id="XP_001434142.1">
    <property type="nucleotide sequence ID" value="XM_001434105.1"/>
</dbReference>
<reference evidence="3 4" key="1">
    <citation type="journal article" date="2006" name="Nature">
        <title>Global trends of whole-genome duplications revealed by the ciliate Paramecium tetraurelia.</title>
        <authorList>
            <consortium name="Genoscope"/>
            <person name="Aury J.-M."/>
            <person name="Jaillon O."/>
            <person name="Duret L."/>
            <person name="Noel B."/>
            <person name="Jubin C."/>
            <person name="Porcel B.M."/>
            <person name="Segurens B."/>
            <person name="Daubin V."/>
            <person name="Anthouard V."/>
            <person name="Aiach N."/>
            <person name="Arnaiz O."/>
            <person name="Billaut A."/>
            <person name="Beisson J."/>
            <person name="Blanc I."/>
            <person name="Bouhouche K."/>
            <person name="Camara F."/>
            <person name="Duharcourt S."/>
            <person name="Guigo R."/>
            <person name="Gogendeau D."/>
            <person name="Katinka M."/>
            <person name="Keller A.-M."/>
            <person name="Kissmehl R."/>
            <person name="Klotz C."/>
            <person name="Koll F."/>
            <person name="Le Moue A."/>
            <person name="Lepere C."/>
            <person name="Malinsky S."/>
            <person name="Nowacki M."/>
            <person name="Nowak J.K."/>
            <person name="Plattner H."/>
            <person name="Poulain J."/>
            <person name="Ruiz F."/>
            <person name="Serrano V."/>
            <person name="Zagulski M."/>
            <person name="Dessen P."/>
            <person name="Betermier M."/>
            <person name="Weissenbach J."/>
            <person name="Scarpelli C."/>
            <person name="Schachter V."/>
            <person name="Sperling L."/>
            <person name="Meyer E."/>
            <person name="Cohen J."/>
            <person name="Wincker P."/>
        </authorList>
    </citation>
    <scope>NUCLEOTIDE SEQUENCE [LARGE SCALE GENOMIC DNA]</scope>
    <source>
        <strain evidence="3 4">Stock d4-2</strain>
    </source>
</reference>
<keyword evidence="2" id="KW-0472">Membrane</keyword>
<dbReference type="OrthoDB" id="301066at2759"/>
<feature type="compositionally biased region" description="Low complexity" evidence="1">
    <location>
        <begin position="580"/>
        <end position="589"/>
    </location>
</feature>
<evidence type="ECO:0000313" key="4">
    <source>
        <dbReference type="Proteomes" id="UP000000600"/>
    </source>
</evidence>
<dbReference type="GeneID" id="5019927"/>
<keyword evidence="2" id="KW-0812">Transmembrane</keyword>
<feature type="transmembrane region" description="Helical" evidence="2">
    <location>
        <begin position="140"/>
        <end position="160"/>
    </location>
</feature>
<gene>
    <name evidence="3" type="ORF">GSPATT00035875001</name>
</gene>
<dbReference type="OMA" id="FCGIYIP"/>
<dbReference type="AlphaFoldDB" id="A0C7H8"/>
<dbReference type="KEGG" id="ptm:GSPATT00035875001"/>
<name>A0C7H8_PARTE</name>
<evidence type="ECO:0008006" key="5">
    <source>
        <dbReference type="Google" id="ProtNLM"/>
    </source>
</evidence>